<proteinExistence type="predicted"/>
<dbReference type="AlphaFoldDB" id="A0A8X7WD89"/>
<evidence type="ECO:0000313" key="2">
    <source>
        <dbReference type="EMBL" id="KAG2328713.1"/>
    </source>
</evidence>
<dbReference type="Proteomes" id="UP000886595">
    <property type="component" value="Unassembled WGS sequence"/>
</dbReference>
<gene>
    <name evidence="2" type="ORF">Bca52824_011441</name>
</gene>
<dbReference type="OrthoDB" id="515480at2759"/>
<comment type="caution">
    <text evidence="2">The sequence shown here is derived from an EMBL/GenBank/DDBJ whole genome shotgun (WGS) entry which is preliminary data.</text>
</comment>
<evidence type="ECO:0000313" key="3">
    <source>
        <dbReference type="Proteomes" id="UP000886595"/>
    </source>
</evidence>
<accession>A0A8X7WD89</accession>
<protein>
    <recommendedName>
        <fullName evidence="1">DUF1995 domain-containing protein</fullName>
    </recommendedName>
</protein>
<feature type="domain" description="DUF1995" evidence="1">
    <location>
        <begin position="17"/>
        <end position="92"/>
    </location>
</feature>
<dbReference type="PANTHER" id="PTHR36365">
    <property type="entry name" value="OS05G0500400 PROTEIN"/>
    <property type="match status" value="1"/>
</dbReference>
<sequence length="120" mass="13764">MEPAVKTFRSDSANHIAMFPVSDSVNRALKSSDMAVFMAPQRSQLEDVRMSTEGFATMHVVMINPRWLFEEEKSDFIGSFDVIYAITGLEVKGITEQEKRSYLQVCERRCCEWGAMDRSR</sequence>
<organism evidence="2 3">
    <name type="scientific">Brassica carinata</name>
    <name type="common">Ethiopian mustard</name>
    <name type="synonym">Abyssinian cabbage</name>
    <dbReference type="NCBI Taxonomy" id="52824"/>
    <lineage>
        <taxon>Eukaryota</taxon>
        <taxon>Viridiplantae</taxon>
        <taxon>Streptophyta</taxon>
        <taxon>Embryophyta</taxon>
        <taxon>Tracheophyta</taxon>
        <taxon>Spermatophyta</taxon>
        <taxon>Magnoliopsida</taxon>
        <taxon>eudicotyledons</taxon>
        <taxon>Gunneridae</taxon>
        <taxon>Pentapetalae</taxon>
        <taxon>rosids</taxon>
        <taxon>malvids</taxon>
        <taxon>Brassicales</taxon>
        <taxon>Brassicaceae</taxon>
        <taxon>Brassiceae</taxon>
        <taxon>Brassica</taxon>
    </lineage>
</organism>
<keyword evidence="3" id="KW-1185">Reference proteome</keyword>
<reference evidence="2 3" key="1">
    <citation type="submission" date="2020-02" db="EMBL/GenBank/DDBJ databases">
        <authorList>
            <person name="Ma Q."/>
            <person name="Huang Y."/>
            <person name="Song X."/>
            <person name="Pei D."/>
        </authorList>
    </citation>
    <scope>NUCLEOTIDE SEQUENCE [LARGE SCALE GENOMIC DNA]</scope>
    <source>
        <strain evidence="2">Sxm20200214</strain>
        <tissue evidence="2">Leaf</tissue>
    </source>
</reference>
<dbReference type="EMBL" id="JAAMPC010000002">
    <property type="protein sequence ID" value="KAG2328713.1"/>
    <property type="molecule type" value="Genomic_DNA"/>
</dbReference>
<dbReference type="PANTHER" id="PTHR36365:SF1">
    <property type="entry name" value="OS05G0500400 PROTEIN"/>
    <property type="match status" value="1"/>
</dbReference>
<dbReference type="InterPro" id="IPR018962">
    <property type="entry name" value="DUF1995"/>
</dbReference>
<dbReference type="Pfam" id="PF09353">
    <property type="entry name" value="DUF1995"/>
    <property type="match status" value="1"/>
</dbReference>
<dbReference type="GO" id="GO:0009507">
    <property type="term" value="C:chloroplast"/>
    <property type="evidence" value="ECO:0007669"/>
    <property type="project" value="TreeGrafter"/>
</dbReference>
<evidence type="ECO:0000259" key="1">
    <source>
        <dbReference type="Pfam" id="PF09353"/>
    </source>
</evidence>
<name>A0A8X7WD89_BRACI</name>